<dbReference type="Proteomes" id="UP001597114">
    <property type="component" value="Unassembled WGS sequence"/>
</dbReference>
<proteinExistence type="predicted"/>
<evidence type="ECO:0000256" key="1">
    <source>
        <dbReference type="SAM" id="MobiDB-lite"/>
    </source>
</evidence>
<dbReference type="EMBL" id="JBHUCO010000008">
    <property type="protein sequence ID" value="MFD1517311.1"/>
    <property type="molecule type" value="Genomic_DNA"/>
</dbReference>
<comment type="caution">
    <text evidence="2">The sequence shown here is derived from an EMBL/GenBank/DDBJ whole genome shotgun (WGS) entry which is preliminary data.</text>
</comment>
<reference evidence="3" key="1">
    <citation type="journal article" date="2019" name="Int. J. Syst. Evol. Microbiol.">
        <title>The Global Catalogue of Microorganisms (GCM) 10K type strain sequencing project: providing services to taxonomists for standard genome sequencing and annotation.</title>
        <authorList>
            <consortium name="The Broad Institute Genomics Platform"/>
            <consortium name="The Broad Institute Genome Sequencing Center for Infectious Disease"/>
            <person name="Wu L."/>
            <person name="Ma J."/>
        </authorList>
    </citation>
    <scope>NUCLEOTIDE SEQUENCE [LARGE SCALE GENOMIC DNA]</scope>
    <source>
        <strain evidence="3">CCM 7043</strain>
    </source>
</reference>
<evidence type="ECO:0000313" key="3">
    <source>
        <dbReference type="Proteomes" id="UP001597114"/>
    </source>
</evidence>
<keyword evidence="3" id="KW-1185">Reference proteome</keyword>
<gene>
    <name evidence="2" type="ORF">ACFSJD_07430</name>
</gene>
<feature type="region of interest" description="Disordered" evidence="1">
    <location>
        <begin position="1"/>
        <end position="34"/>
    </location>
</feature>
<protein>
    <submittedName>
        <fullName evidence="2">Uncharacterized protein</fullName>
    </submittedName>
</protein>
<sequence>MRAQKPPYTAEEATHEQRRPPVGTPAASRRAGGDITPAGVLALQRTAGNAAVTGMVKHRWHDPVGTDIGRGPQVTVTTVQRALPIQRMRWASGNFEFTNVSPDYMDKATRVLDLLSSHSIIKKYVNGRPCRITLEKRTADTPADVIDRGPDGVQVTMAAHYFENYEIGYIAGMLAHEFGIHPVPESRRGVTEEEAMFKDMDWPVPGLSGSTMNSATAKQGDHVLGVLPGSPRYQIYKDVALEMARLLLRDATSQAPEASPKDVTDLLDCFLMDVASVAATNDNRLAAASLFSGGAVRRNIATVYEHYKNEISTNLPEEYADLKPLFPPEKVPSAVTADFGRLAKSVASAMWGKPRSVDG</sequence>
<organism evidence="2 3">
    <name type="scientific">Pseudonocardia yunnanensis</name>
    <dbReference type="NCBI Taxonomy" id="58107"/>
    <lineage>
        <taxon>Bacteria</taxon>
        <taxon>Bacillati</taxon>
        <taxon>Actinomycetota</taxon>
        <taxon>Actinomycetes</taxon>
        <taxon>Pseudonocardiales</taxon>
        <taxon>Pseudonocardiaceae</taxon>
        <taxon>Pseudonocardia</taxon>
    </lineage>
</organism>
<accession>A0ABW4EP31</accession>
<name>A0ABW4EP31_9PSEU</name>
<evidence type="ECO:0000313" key="2">
    <source>
        <dbReference type="EMBL" id="MFD1517311.1"/>
    </source>
</evidence>
<dbReference type="RefSeq" id="WP_344722767.1">
    <property type="nucleotide sequence ID" value="NZ_BAAAUS010000013.1"/>
</dbReference>